<dbReference type="InterPro" id="IPR040871">
    <property type="entry name" value="HopA1"/>
</dbReference>
<dbReference type="Pfam" id="PF17914">
    <property type="entry name" value="HopA1"/>
    <property type="match status" value="1"/>
</dbReference>
<dbReference type="SUPFAM" id="SSF158745">
    <property type="entry name" value="LanC-like"/>
    <property type="match status" value="1"/>
</dbReference>
<proteinExistence type="predicted"/>
<reference evidence="2" key="1">
    <citation type="journal article" date="2019" name="Int. J. Syst. Evol. Microbiol.">
        <title>The Global Catalogue of Microorganisms (GCM) 10K type strain sequencing project: providing services to taxonomists for standard genome sequencing and annotation.</title>
        <authorList>
            <consortium name="The Broad Institute Genomics Platform"/>
            <consortium name="The Broad Institute Genome Sequencing Center for Infectious Disease"/>
            <person name="Wu L."/>
            <person name="Ma J."/>
        </authorList>
    </citation>
    <scope>NUCLEOTIDE SEQUENCE [LARGE SCALE GENOMIC DNA]</scope>
    <source>
        <strain evidence="2">KCTC 52344</strain>
    </source>
</reference>
<gene>
    <name evidence="1" type="ORF">ACFSR2_15290</name>
</gene>
<dbReference type="EMBL" id="JBHULC010000018">
    <property type="protein sequence ID" value="MFD2522259.1"/>
    <property type="molecule type" value="Genomic_DNA"/>
</dbReference>
<protein>
    <submittedName>
        <fullName evidence="1">T3SS effector HopA1 family protein</fullName>
    </submittedName>
</protein>
<comment type="caution">
    <text evidence="1">The sequence shown here is derived from an EMBL/GenBank/DDBJ whole genome shotgun (WGS) entry which is preliminary data.</text>
</comment>
<dbReference type="Proteomes" id="UP001597510">
    <property type="component" value="Unassembled WGS sequence"/>
</dbReference>
<name>A0ABW5JAM2_9BACT</name>
<evidence type="ECO:0000313" key="1">
    <source>
        <dbReference type="EMBL" id="MFD2522259.1"/>
    </source>
</evidence>
<organism evidence="1 2">
    <name type="scientific">Emticicia soli</name>
    <dbReference type="NCBI Taxonomy" id="2027878"/>
    <lineage>
        <taxon>Bacteria</taxon>
        <taxon>Pseudomonadati</taxon>
        <taxon>Bacteroidota</taxon>
        <taxon>Cytophagia</taxon>
        <taxon>Cytophagales</taxon>
        <taxon>Leadbetterellaceae</taxon>
        <taxon>Emticicia</taxon>
    </lineage>
</organism>
<evidence type="ECO:0000313" key="2">
    <source>
        <dbReference type="Proteomes" id="UP001597510"/>
    </source>
</evidence>
<sequence length="539" mass="63854">MTPKAKQEIRHIIADLDAAFNAIMTSAKRDEDLYEKKYAISDWIYCLYANEHKTDHNNTDYKGSLEWLMEQFYESKDNIAYWDKNWTFDENSTVYAKRFGKFCISKSGEYKLVSPEEFISSSDSNTHHKYVDLRIKRVEISNNAWFYFRGNKYLGTAFLTRIYFNFNYDFEKIVSFSKDLYNALNNWGIPFEYKFATKKTERYDKGVLYTTREHYYIVFHIIRRLSADAQYTDLFGEDILSFTKRINLRGISFGEEPPIRSSSFGRYRADIMADIYIDYYKCQSTNKNTKRLESFLLQKLLQIGFSMKDFFRNPNTYYPYHFSVFNQKSQTTVSQVNNFPDKYLVWALNAGKLICKQAIVINQANKPNCFWWSLIEDEVQQTEYRRIDDSFYEGRLGIIYFLAKLYSYFPQEYIFKDICKIVMANIAKEYPDNKTAEYIKQISTYLKPKKKVLNKKQNKEFWLTKDLISLKDEIDILLNNTTTYFFVSNDAPQPIINKGYAAIGLFLLALFENNACEGANLKPYYSKDALLKLMNHTLF</sequence>
<dbReference type="RefSeq" id="WP_340234351.1">
    <property type="nucleotide sequence ID" value="NZ_JBBEWC010000002.1"/>
</dbReference>
<accession>A0ABW5JAM2</accession>
<keyword evidence="2" id="KW-1185">Reference proteome</keyword>